<sequence length="152" mass="16940">MGPVTTLWFSCFQVLGMFPSKCPTSNTFSLQEHLGGDGHSPTTNLSPLALLTTTETMLFISLSQSCPSHVPGTLFTRAGVMHWLSPIYNPSPPVIQLRLLVDLPTLLLFFSFFFILGWYPLFFLSIHFSSSNPSFTLGWAQVVIDQHKPSFL</sequence>
<keyword evidence="1" id="KW-0472">Membrane</keyword>
<dbReference type="AlphaFoldDB" id="A0A0D0DQH6"/>
<feature type="signal peptide" evidence="2">
    <location>
        <begin position="1"/>
        <end position="16"/>
    </location>
</feature>
<dbReference type="EMBL" id="KN825092">
    <property type="protein sequence ID" value="KIK94668.1"/>
    <property type="molecule type" value="Genomic_DNA"/>
</dbReference>
<reference evidence="3 4" key="1">
    <citation type="submission" date="2014-04" db="EMBL/GenBank/DDBJ databases">
        <authorList>
            <consortium name="DOE Joint Genome Institute"/>
            <person name="Kuo A."/>
            <person name="Kohler A."/>
            <person name="Jargeat P."/>
            <person name="Nagy L.G."/>
            <person name="Floudas D."/>
            <person name="Copeland A."/>
            <person name="Barry K.W."/>
            <person name="Cichocki N."/>
            <person name="Veneault-Fourrey C."/>
            <person name="LaButti K."/>
            <person name="Lindquist E.A."/>
            <person name="Lipzen A."/>
            <person name="Lundell T."/>
            <person name="Morin E."/>
            <person name="Murat C."/>
            <person name="Sun H."/>
            <person name="Tunlid A."/>
            <person name="Henrissat B."/>
            <person name="Grigoriev I.V."/>
            <person name="Hibbett D.S."/>
            <person name="Martin F."/>
            <person name="Nordberg H.P."/>
            <person name="Cantor M.N."/>
            <person name="Hua S.X."/>
        </authorList>
    </citation>
    <scope>NUCLEOTIDE SEQUENCE [LARGE SCALE GENOMIC DNA]</scope>
    <source>
        <strain evidence="3 4">Ve08.2h10</strain>
    </source>
</reference>
<keyword evidence="4" id="KW-1185">Reference proteome</keyword>
<feature type="transmembrane region" description="Helical" evidence="1">
    <location>
        <begin position="106"/>
        <end position="128"/>
    </location>
</feature>
<keyword evidence="2" id="KW-0732">Signal</keyword>
<accession>A0A0D0DQH6</accession>
<proteinExistence type="predicted"/>
<dbReference type="Proteomes" id="UP000054538">
    <property type="component" value="Unassembled WGS sequence"/>
</dbReference>
<keyword evidence="1" id="KW-0812">Transmembrane</keyword>
<evidence type="ECO:0000313" key="4">
    <source>
        <dbReference type="Proteomes" id="UP000054538"/>
    </source>
</evidence>
<dbReference type="InParanoid" id="A0A0D0DQH6"/>
<keyword evidence="1" id="KW-1133">Transmembrane helix</keyword>
<reference evidence="4" key="2">
    <citation type="submission" date="2015-01" db="EMBL/GenBank/DDBJ databases">
        <title>Evolutionary Origins and Diversification of the Mycorrhizal Mutualists.</title>
        <authorList>
            <consortium name="DOE Joint Genome Institute"/>
            <consortium name="Mycorrhizal Genomics Consortium"/>
            <person name="Kohler A."/>
            <person name="Kuo A."/>
            <person name="Nagy L.G."/>
            <person name="Floudas D."/>
            <person name="Copeland A."/>
            <person name="Barry K.W."/>
            <person name="Cichocki N."/>
            <person name="Veneault-Fourrey C."/>
            <person name="LaButti K."/>
            <person name="Lindquist E.A."/>
            <person name="Lipzen A."/>
            <person name="Lundell T."/>
            <person name="Morin E."/>
            <person name="Murat C."/>
            <person name="Riley R."/>
            <person name="Ohm R."/>
            <person name="Sun H."/>
            <person name="Tunlid A."/>
            <person name="Henrissat B."/>
            <person name="Grigoriev I.V."/>
            <person name="Hibbett D.S."/>
            <person name="Martin F."/>
        </authorList>
    </citation>
    <scope>NUCLEOTIDE SEQUENCE [LARGE SCALE GENOMIC DNA]</scope>
    <source>
        <strain evidence="4">Ve08.2h10</strain>
    </source>
</reference>
<organism evidence="3 4">
    <name type="scientific">Paxillus rubicundulus Ve08.2h10</name>
    <dbReference type="NCBI Taxonomy" id="930991"/>
    <lineage>
        <taxon>Eukaryota</taxon>
        <taxon>Fungi</taxon>
        <taxon>Dikarya</taxon>
        <taxon>Basidiomycota</taxon>
        <taxon>Agaricomycotina</taxon>
        <taxon>Agaricomycetes</taxon>
        <taxon>Agaricomycetidae</taxon>
        <taxon>Boletales</taxon>
        <taxon>Paxilineae</taxon>
        <taxon>Paxillaceae</taxon>
        <taxon>Paxillus</taxon>
    </lineage>
</organism>
<evidence type="ECO:0000313" key="3">
    <source>
        <dbReference type="EMBL" id="KIK94668.1"/>
    </source>
</evidence>
<dbReference type="HOGENOM" id="CLU_1722953_0_0_1"/>
<gene>
    <name evidence="3" type="ORF">PAXRUDRAFT_435614</name>
</gene>
<feature type="chain" id="PRO_5002208587" evidence="2">
    <location>
        <begin position="17"/>
        <end position="152"/>
    </location>
</feature>
<evidence type="ECO:0000256" key="1">
    <source>
        <dbReference type="SAM" id="Phobius"/>
    </source>
</evidence>
<name>A0A0D0DQH6_9AGAM</name>
<evidence type="ECO:0000256" key="2">
    <source>
        <dbReference type="SAM" id="SignalP"/>
    </source>
</evidence>
<protein>
    <submittedName>
        <fullName evidence="3">Uncharacterized protein</fullName>
    </submittedName>
</protein>